<dbReference type="EMBL" id="CCAG010007007">
    <property type="status" value="NOT_ANNOTATED_CDS"/>
    <property type="molecule type" value="Genomic_DNA"/>
</dbReference>
<protein>
    <recommendedName>
        <fullName evidence="3">Cuticle protein</fullName>
    </recommendedName>
</protein>
<sequence>MTARYFQVLVVSAVAVIFLLPIHNCVPVPQYYSKMDDEYAAPSAPIVASAEYYADANQYYAQVAAQALASTEYYAPVGQYYSQPVQSYASLLPLSSYYYPQSPSYAEVQPTIPPGQYYPELSAQPPVQYYPPLSPYYATPPPERVKVVNIFA</sequence>
<evidence type="ECO:0000313" key="2">
    <source>
        <dbReference type="Proteomes" id="UP000092444"/>
    </source>
</evidence>
<name>A0ABK9NGF1_GLOMM</name>
<proteinExistence type="predicted"/>
<dbReference type="EnsemblMetazoa" id="GMOY014280.R1444">
    <property type="protein sequence ID" value="GMOY014280.P1444"/>
    <property type="gene ID" value="GMOY014280"/>
</dbReference>
<reference evidence="1" key="1">
    <citation type="submission" date="2025-05" db="UniProtKB">
        <authorList>
            <consortium name="EnsemblMetazoa"/>
        </authorList>
    </citation>
    <scope>IDENTIFICATION</scope>
    <source>
        <strain evidence="1">Yale</strain>
    </source>
</reference>
<evidence type="ECO:0008006" key="3">
    <source>
        <dbReference type="Google" id="ProtNLM"/>
    </source>
</evidence>
<evidence type="ECO:0000313" key="1">
    <source>
        <dbReference type="EnsemblMetazoa" id="GMOY014280.P1444"/>
    </source>
</evidence>
<keyword evidence="2" id="KW-1185">Reference proteome</keyword>
<accession>A0ABK9NGF1</accession>
<organism evidence="1 2">
    <name type="scientific">Glossina morsitans morsitans</name>
    <name type="common">Savannah tsetse fly</name>
    <dbReference type="NCBI Taxonomy" id="37546"/>
    <lineage>
        <taxon>Eukaryota</taxon>
        <taxon>Metazoa</taxon>
        <taxon>Ecdysozoa</taxon>
        <taxon>Arthropoda</taxon>
        <taxon>Hexapoda</taxon>
        <taxon>Insecta</taxon>
        <taxon>Pterygota</taxon>
        <taxon>Neoptera</taxon>
        <taxon>Endopterygota</taxon>
        <taxon>Diptera</taxon>
        <taxon>Brachycera</taxon>
        <taxon>Muscomorpha</taxon>
        <taxon>Hippoboscoidea</taxon>
        <taxon>Glossinidae</taxon>
        <taxon>Glossina</taxon>
    </lineage>
</organism>
<dbReference type="Proteomes" id="UP000092444">
    <property type="component" value="Unassembled WGS sequence"/>
</dbReference>